<feature type="region of interest" description="Disordered" evidence="4">
    <location>
        <begin position="1"/>
        <end position="44"/>
    </location>
</feature>
<dbReference type="PANTHER" id="PTHR11242:SF0">
    <property type="entry name" value="TPR_REGION DOMAIN-CONTAINING PROTEIN"/>
    <property type="match status" value="1"/>
</dbReference>
<evidence type="ECO:0000256" key="2">
    <source>
        <dbReference type="ARBA" id="ARBA00022803"/>
    </source>
</evidence>
<dbReference type="InterPro" id="IPR036338">
    <property type="entry name" value="Aha1"/>
</dbReference>
<keyword evidence="6" id="KW-1185">Reference proteome</keyword>
<dbReference type="InterPro" id="IPR019734">
    <property type="entry name" value="TPR_rpt"/>
</dbReference>
<dbReference type="EMBL" id="CAUYUJ010016114">
    <property type="protein sequence ID" value="CAK0861988.1"/>
    <property type="molecule type" value="Genomic_DNA"/>
</dbReference>
<evidence type="ECO:0000256" key="3">
    <source>
        <dbReference type="PROSITE-ProRule" id="PRU00339"/>
    </source>
</evidence>
<feature type="region of interest" description="Disordered" evidence="4">
    <location>
        <begin position="292"/>
        <end position="311"/>
    </location>
</feature>
<dbReference type="PROSITE" id="PS50005">
    <property type="entry name" value="TPR"/>
    <property type="match status" value="1"/>
</dbReference>
<dbReference type="SUPFAM" id="SSF48452">
    <property type="entry name" value="TPR-like"/>
    <property type="match status" value="1"/>
</dbReference>
<evidence type="ECO:0000256" key="4">
    <source>
        <dbReference type="SAM" id="MobiDB-lite"/>
    </source>
</evidence>
<sequence length="544" mass="62911">MTEENTAPKTFQEYQQQKRQREWNERVQKQKESMGNAERVERARDWKQRGNEKFKAGNLMEALDYYSEAVVFMEDMVEARRKERNELLVPLYSNLAQVHLRLDDGRAAEEAAGKALAICEVAKNGFGPAATAKAQYRRGVARQALGRLEEARDDLAASLRLQPSPEAERQLGEVRSAIAARAREERERMGGFLNRQAGERQARERQAEERRRERKARAEQRQQMQTAFARLSEGEMLYEQREREMEPVREKEKEQRKTLELEQNLLNIIDGGKGKQKTEDFDEFMQKKLERCQEQNSELDQKKKVLDKQRKEGQWGEDDAWRAQRDRHREQLEERRRRAGGEAGPRSLWESREVCRWCEQRLRDLLVGCSAEGQELDEGLAAGVLQQSRASSRGYVLRALVVDALKLEGDAAVMRLNLSKAPLYYFDYFLKLEWEVAVARPGDKLYRTADELITSAAHSDDQGATAPRSVVEHRALGGTFKIREFCSEEEPADGRWQLATKTKVSCPYGPELAELSEVVRDALRESVVSALGRWVSEYREHWRC</sequence>
<name>A0ABN9UPV2_9DINO</name>
<organism evidence="5 6">
    <name type="scientific">Prorocentrum cordatum</name>
    <dbReference type="NCBI Taxonomy" id="2364126"/>
    <lineage>
        <taxon>Eukaryota</taxon>
        <taxon>Sar</taxon>
        <taxon>Alveolata</taxon>
        <taxon>Dinophyceae</taxon>
        <taxon>Prorocentrales</taxon>
        <taxon>Prorocentraceae</taxon>
        <taxon>Prorocentrum</taxon>
    </lineage>
</organism>
<dbReference type="InterPro" id="IPR011990">
    <property type="entry name" value="TPR-like_helical_dom_sf"/>
</dbReference>
<dbReference type="Gene3D" id="1.25.40.10">
    <property type="entry name" value="Tetratricopeptide repeat domain"/>
    <property type="match status" value="1"/>
</dbReference>
<feature type="repeat" description="TPR" evidence="3">
    <location>
        <begin position="132"/>
        <end position="165"/>
    </location>
</feature>
<evidence type="ECO:0000313" key="5">
    <source>
        <dbReference type="EMBL" id="CAK0861988.1"/>
    </source>
</evidence>
<gene>
    <name evidence="5" type="ORF">PCOR1329_LOCUS50514</name>
</gene>
<dbReference type="SUPFAM" id="SSF103111">
    <property type="entry name" value="Activator of Hsp90 ATPase, Aha1"/>
    <property type="match status" value="1"/>
</dbReference>
<keyword evidence="2 3" id="KW-0802">TPR repeat</keyword>
<reference evidence="5" key="1">
    <citation type="submission" date="2023-10" db="EMBL/GenBank/DDBJ databases">
        <authorList>
            <person name="Chen Y."/>
            <person name="Shah S."/>
            <person name="Dougan E. K."/>
            <person name="Thang M."/>
            <person name="Chan C."/>
        </authorList>
    </citation>
    <scope>NUCLEOTIDE SEQUENCE [LARGE SCALE GENOMIC DNA]</scope>
</reference>
<dbReference type="InterPro" id="IPR039663">
    <property type="entry name" value="AIP/AIPL1/TTC9"/>
</dbReference>
<accession>A0ABN9UPV2</accession>
<dbReference type="Gene3D" id="3.15.10.20">
    <property type="entry name" value="Activator of Hsp90 ATPase Aha1, N-terminal domain"/>
    <property type="match status" value="1"/>
</dbReference>
<proteinExistence type="predicted"/>
<comment type="caution">
    <text evidence="5">The sequence shown here is derived from an EMBL/GenBank/DDBJ whole genome shotgun (WGS) entry which is preliminary data.</text>
</comment>
<feature type="compositionally biased region" description="Polar residues" evidence="4">
    <location>
        <begin position="1"/>
        <end position="17"/>
    </location>
</feature>
<protein>
    <recommendedName>
        <fullName evidence="7">Activator of Hsp90 ATPase N-terminal domain-containing protein</fullName>
    </recommendedName>
</protein>
<evidence type="ECO:0000313" key="6">
    <source>
        <dbReference type="Proteomes" id="UP001189429"/>
    </source>
</evidence>
<feature type="region of interest" description="Disordered" evidence="4">
    <location>
        <begin position="188"/>
        <end position="223"/>
    </location>
</feature>
<evidence type="ECO:0000256" key="1">
    <source>
        <dbReference type="ARBA" id="ARBA00022737"/>
    </source>
</evidence>
<keyword evidence="1" id="KW-0677">Repeat</keyword>
<feature type="compositionally biased region" description="Basic and acidic residues" evidence="4">
    <location>
        <begin position="19"/>
        <end position="44"/>
    </location>
</feature>
<dbReference type="SMART" id="SM00028">
    <property type="entry name" value="TPR"/>
    <property type="match status" value="3"/>
</dbReference>
<feature type="compositionally biased region" description="Basic and acidic residues" evidence="4">
    <location>
        <begin position="197"/>
        <end position="220"/>
    </location>
</feature>
<dbReference type="PANTHER" id="PTHR11242">
    <property type="entry name" value="ARYL HYDROCARBON RECEPTOR INTERACTING PROTEIN RELATED"/>
    <property type="match status" value="1"/>
</dbReference>
<dbReference type="Proteomes" id="UP001189429">
    <property type="component" value="Unassembled WGS sequence"/>
</dbReference>
<evidence type="ECO:0008006" key="7">
    <source>
        <dbReference type="Google" id="ProtNLM"/>
    </source>
</evidence>